<feature type="domain" description="DUF3859" evidence="1">
    <location>
        <begin position="5"/>
        <end position="125"/>
    </location>
</feature>
<protein>
    <recommendedName>
        <fullName evidence="1">DUF3859 domain-containing protein</fullName>
    </recommendedName>
</protein>
<comment type="caution">
    <text evidence="2">The sequence shown here is derived from an EMBL/GenBank/DDBJ whole genome shotgun (WGS) entry which is preliminary data.</text>
</comment>
<dbReference type="Gene3D" id="2.60.40.2390">
    <property type="match status" value="1"/>
</dbReference>
<dbReference type="AlphaFoldDB" id="A0A5C6E6M9"/>
<accession>A0A5C6E6M9</accession>
<sequence length="129" mass="14829">MAKRKAEVTMRTFGIYSHWDPQSKELPAFRESTTRIEAIVGVEFGFVIHLEGAKNQLLQYCIDHPGILDADGNRRPPFDGSIYVKQNVWNFYLGDTIWEPIKDKVGNWHLSASLDGKVVAEKTFELFER</sequence>
<name>A0A5C6E6M9_9BACT</name>
<dbReference type="OrthoDB" id="9789349at2"/>
<organism evidence="2 3">
    <name type="scientific">Novipirellula aureliae</name>
    <dbReference type="NCBI Taxonomy" id="2527966"/>
    <lineage>
        <taxon>Bacteria</taxon>
        <taxon>Pseudomonadati</taxon>
        <taxon>Planctomycetota</taxon>
        <taxon>Planctomycetia</taxon>
        <taxon>Pirellulales</taxon>
        <taxon>Pirellulaceae</taxon>
        <taxon>Novipirellula</taxon>
    </lineage>
</organism>
<evidence type="ECO:0000259" key="1">
    <source>
        <dbReference type="Pfam" id="PF12975"/>
    </source>
</evidence>
<reference evidence="2 3" key="1">
    <citation type="submission" date="2019-02" db="EMBL/GenBank/DDBJ databases">
        <title>Deep-cultivation of Planctomycetes and their phenomic and genomic characterization uncovers novel biology.</title>
        <authorList>
            <person name="Wiegand S."/>
            <person name="Jogler M."/>
            <person name="Boedeker C."/>
            <person name="Pinto D."/>
            <person name="Vollmers J."/>
            <person name="Rivas-Marin E."/>
            <person name="Kohn T."/>
            <person name="Peeters S.H."/>
            <person name="Heuer A."/>
            <person name="Rast P."/>
            <person name="Oberbeckmann S."/>
            <person name="Bunk B."/>
            <person name="Jeske O."/>
            <person name="Meyerdierks A."/>
            <person name="Storesund J.E."/>
            <person name="Kallscheuer N."/>
            <person name="Luecker S."/>
            <person name="Lage O.M."/>
            <person name="Pohl T."/>
            <person name="Merkel B.J."/>
            <person name="Hornburger P."/>
            <person name="Mueller R.-W."/>
            <person name="Bruemmer F."/>
            <person name="Labrenz M."/>
            <person name="Spormann A.M."/>
            <person name="Op Den Camp H."/>
            <person name="Overmann J."/>
            <person name="Amann R."/>
            <person name="Jetten M.S.M."/>
            <person name="Mascher T."/>
            <person name="Medema M.H."/>
            <person name="Devos D.P."/>
            <person name="Kaster A.-K."/>
            <person name="Ovreas L."/>
            <person name="Rohde M."/>
            <person name="Galperin M.Y."/>
            <person name="Jogler C."/>
        </authorList>
    </citation>
    <scope>NUCLEOTIDE SEQUENCE [LARGE SCALE GENOMIC DNA]</scope>
    <source>
        <strain evidence="2 3">Q31b</strain>
    </source>
</reference>
<dbReference type="EMBL" id="SJPY01000003">
    <property type="protein sequence ID" value="TWU43116.1"/>
    <property type="molecule type" value="Genomic_DNA"/>
</dbReference>
<keyword evidence="3" id="KW-1185">Reference proteome</keyword>
<evidence type="ECO:0000313" key="3">
    <source>
        <dbReference type="Proteomes" id="UP000315471"/>
    </source>
</evidence>
<gene>
    <name evidence="2" type="ORF">Q31b_21530</name>
</gene>
<dbReference type="RefSeq" id="WP_146599598.1">
    <property type="nucleotide sequence ID" value="NZ_SJPY01000003.1"/>
</dbReference>
<dbReference type="Proteomes" id="UP000315471">
    <property type="component" value="Unassembled WGS sequence"/>
</dbReference>
<dbReference type="Pfam" id="PF12975">
    <property type="entry name" value="DUF3859"/>
    <property type="match status" value="1"/>
</dbReference>
<dbReference type="InterPro" id="IPR024331">
    <property type="entry name" value="DUF3859"/>
</dbReference>
<evidence type="ECO:0000313" key="2">
    <source>
        <dbReference type="EMBL" id="TWU43116.1"/>
    </source>
</evidence>
<proteinExistence type="predicted"/>